<dbReference type="InterPro" id="IPR033449">
    <property type="entry name" value="Rit1_N"/>
</dbReference>
<dbReference type="FunCoup" id="A0A0L0HBZ3">
    <property type="interactions" value="21"/>
</dbReference>
<dbReference type="EMBL" id="KQ257461">
    <property type="protein sequence ID" value="KNC98283.1"/>
    <property type="molecule type" value="Genomic_DNA"/>
</dbReference>
<accession>A0A0L0HBZ3</accession>
<dbReference type="AlphaFoldDB" id="A0A0L0HBZ3"/>
<dbReference type="PANTHER" id="PTHR31811">
    <property type="entry name" value="TRNA A64-2'-O-RIBOSYLPHOSPHATE TRANSFERASE"/>
    <property type="match status" value="1"/>
</dbReference>
<evidence type="ECO:0008006" key="5">
    <source>
        <dbReference type="Google" id="ProtNLM"/>
    </source>
</evidence>
<evidence type="ECO:0000259" key="1">
    <source>
        <dbReference type="Pfam" id="PF04179"/>
    </source>
</evidence>
<dbReference type="Pfam" id="PF17184">
    <property type="entry name" value="Rit1_C"/>
    <property type="match status" value="1"/>
</dbReference>
<dbReference type="OrthoDB" id="45256at2759"/>
<evidence type="ECO:0000313" key="4">
    <source>
        <dbReference type="Proteomes" id="UP000053201"/>
    </source>
</evidence>
<reference evidence="3 4" key="1">
    <citation type="submission" date="2009-08" db="EMBL/GenBank/DDBJ databases">
        <title>The Genome Sequence of Spizellomyces punctatus strain DAOM BR117.</title>
        <authorList>
            <consortium name="The Broad Institute Genome Sequencing Platform"/>
            <person name="Russ C."/>
            <person name="Cuomo C."/>
            <person name="Shea T."/>
            <person name="Young S.K."/>
            <person name="Zeng Q."/>
            <person name="Koehrsen M."/>
            <person name="Haas B."/>
            <person name="Borodovsky M."/>
            <person name="Guigo R."/>
            <person name="Alvarado L."/>
            <person name="Berlin A."/>
            <person name="Bochicchio J."/>
            <person name="Borenstein D."/>
            <person name="Chapman S."/>
            <person name="Chen Z."/>
            <person name="Engels R."/>
            <person name="Freedman E."/>
            <person name="Gellesch M."/>
            <person name="Goldberg J."/>
            <person name="Griggs A."/>
            <person name="Gujja S."/>
            <person name="Heiman D."/>
            <person name="Hepburn T."/>
            <person name="Howarth C."/>
            <person name="Jen D."/>
            <person name="Larson L."/>
            <person name="Lewis B."/>
            <person name="Mehta T."/>
            <person name="Park D."/>
            <person name="Pearson M."/>
            <person name="Roberts A."/>
            <person name="Saif S."/>
            <person name="Shenoy N."/>
            <person name="Sisk P."/>
            <person name="Stolte C."/>
            <person name="Sykes S."/>
            <person name="Thomson T."/>
            <person name="Walk T."/>
            <person name="White J."/>
            <person name="Yandava C."/>
            <person name="Burger G."/>
            <person name="Gray M.W."/>
            <person name="Holland P.W.H."/>
            <person name="King N."/>
            <person name="Lang F.B.F."/>
            <person name="Roger A.J."/>
            <person name="Ruiz-Trillo I."/>
            <person name="Lander E."/>
            <person name="Nusbaum C."/>
        </authorList>
    </citation>
    <scope>NUCLEOTIDE SEQUENCE [LARGE SCALE GENOMIC DNA]</scope>
    <source>
        <strain evidence="3 4">DAOM BR117</strain>
    </source>
</reference>
<name>A0A0L0HBZ3_SPIPD</name>
<feature type="domain" description="Rit1 N-terminal" evidence="2">
    <location>
        <begin position="11"/>
        <end position="310"/>
    </location>
</feature>
<dbReference type="InterPro" id="IPR007306">
    <property type="entry name" value="Rit1"/>
</dbReference>
<dbReference type="PANTHER" id="PTHR31811:SF0">
    <property type="entry name" value="TRNA A64-2'-O-RIBOSYLPHOSPHATE TRANSFERASE"/>
    <property type="match status" value="1"/>
</dbReference>
<dbReference type="VEuPathDB" id="FungiDB:SPPG_06680"/>
<gene>
    <name evidence="3" type="ORF">SPPG_06680</name>
</gene>
<dbReference type="InParanoid" id="A0A0L0HBZ3"/>
<dbReference type="eggNOG" id="KOG2634">
    <property type="taxonomic scope" value="Eukaryota"/>
</dbReference>
<dbReference type="InterPro" id="IPR029021">
    <property type="entry name" value="Prot-tyrosine_phosphatase-like"/>
</dbReference>
<dbReference type="InterPro" id="IPR033421">
    <property type="entry name" value="Rit1_DUSP-like"/>
</dbReference>
<protein>
    <recommendedName>
        <fullName evidence="5">Initiator tRNA phosphoribosyl transferase</fullName>
    </recommendedName>
</protein>
<dbReference type="SUPFAM" id="SSF52799">
    <property type="entry name" value="(Phosphotyrosine protein) phosphatases II"/>
    <property type="match status" value="1"/>
</dbReference>
<dbReference type="RefSeq" id="XP_016606323.1">
    <property type="nucleotide sequence ID" value="XM_016754883.1"/>
</dbReference>
<dbReference type="OMA" id="SHIEGWI"/>
<proteinExistence type="predicted"/>
<organism evidence="3 4">
    <name type="scientific">Spizellomyces punctatus (strain DAOM BR117)</name>
    <dbReference type="NCBI Taxonomy" id="645134"/>
    <lineage>
        <taxon>Eukaryota</taxon>
        <taxon>Fungi</taxon>
        <taxon>Fungi incertae sedis</taxon>
        <taxon>Chytridiomycota</taxon>
        <taxon>Chytridiomycota incertae sedis</taxon>
        <taxon>Chytridiomycetes</taxon>
        <taxon>Spizellomycetales</taxon>
        <taxon>Spizellomycetaceae</taxon>
        <taxon>Spizellomyces</taxon>
    </lineage>
</organism>
<evidence type="ECO:0000313" key="3">
    <source>
        <dbReference type="EMBL" id="KNC98283.1"/>
    </source>
</evidence>
<sequence length="494" mass="55587">MQTVQKQREAIRKESRNIYNRLRSIAEDSAFVAKVASRFPHLPLIANERCGSWYLDPDKAFGKSVYFKSTDGHFGKWDFNLRRLNFHILSDICKHKGCIIVDSTRNGKRIPDSLSKTIPIWCAVLNAAVKEYRDSLGGLGSQSQSCDGTINGQKDAPSQQPVPEAEMQRDIGLCTLPSVVSRSEHDQMALRIPAFVKKLMASTADIASLSESLQKPLRPLWITPATDMEMSFGWHDGDDLDFYPVILLSASQAVPDGMDRREGYTYVQGSADDHEMWGQGLDPSIFWENAEEILATSNTTECEQVVSSILASRNLEAGMPKKNTVSFEWLGEMGIAIGNRTSGRPPYCWSIFDFVINCGAPEYDCTEFQTYAKNGRYLYLPIPEGKKGQHELFRCLPIVLNFVQNPIKDGKKILFHCMQGKDRSVGMALAVLIRYMDDQGRLHPDVKSPKVTKEIVHNRLLFIQSHRHVASPTRATMQKVKSYFMCPDTSNMAT</sequence>
<dbReference type="Gene3D" id="3.90.190.10">
    <property type="entry name" value="Protein tyrosine phosphatase superfamily"/>
    <property type="match status" value="1"/>
</dbReference>
<dbReference type="GO" id="GO:0043399">
    <property type="term" value="F:tRNA adenosine(64)-2'-O-ribosylphosphate transferase activity"/>
    <property type="evidence" value="ECO:0007669"/>
    <property type="project" value="InterPro"/>
</dbReference>
<keyword evidence="4" id="KW-1185">Reference proteome</keyword>
<dbReference type="Proteomes" id="UP000053201">
    <property type="component" value="Unassembled WGS sequence"/>
</dbReference>
<dbReference type="GeneID" id="27689970"/>
<dbReference type="Pfam" id="PF04179">
    <property type="entry name" value="Init_tRNA_PT"/>
    <property type="match status" value="1"/>
</dbReference>
<evidence type="ECO:0000259" key="2">
    <source>
        <dbReference type="Pfam" id="PF17184"/>
    </source>
</evidence>
<dbReference type="PIRSF" id="PIRSF007747">
    <property type="entry name" value="Ribosyl_Ptfrase"/>
    <property type="match status" value="1"/>
</dbReference>
<dbReference type="GO" id="GO:0005737">
    <property type="term" value="C:cytoplasm"/>
    <property type="evidence" value="ECO:0007669"/>
    <property type="project" value="TreeGrafter"/>
</dbReference>
<dbReference type="GO" id="GO:0019988">
    <property type="term" value="P:charged-tRNA amino acid modification"/>
    <property type="evidence" value="ECO:0007669"/>
    <property type="project" value="EnsemblFungi"/>
</dbReference>
<feature type="domain" description="Rit1 DUSP-like" evidence="1">
    <location>
        <begin position="377"/>
        <end position="483"/>
    </location>
</feature>